<dbReference type="Pfam" id="PF01883">
    <property type="entry name" value="FeS_assembly_P"/>
    <property type="match status" value="1"/>
</dbReference>
<reference evidence="2 3" key="1">
    <citation type="journal article" date="2009" name="Stand. Genomic Sci.">
        <title>Complete genome sequence of Dyadobacter fermentans type strain (NS114).</title>
        <authorList>
            <person name="Lang E."/>
            <person name="Lapidus A."/>
            <person name="Chertkov O."/>
            <person name="Brettin T."/>
            <person name="Detter J.C."/>
            <person name="Han C."/>
            <person name="Copeland A."/>
            <person name="Glavina Del Rio T."/>
            <person name="Nolan M."/>
            <person name="Chen F."/>
            <person name="Lucas S."/>
            <person name="Tice H."/>
            <person name="Cheng J.F."/>
            <person name="Land M."/>
            <person name="Hauser L."/>
            <person name="Chang Y.J."/>
            <person name="Jeffries C.D."/>
            <person name="Kopitz M."/>
            <person name="Bruce D."/>
            <person name="Goodwin L."/>
            <person name="Pitluck S."/>
            <person name="Ovchinnikova G."/>
            <person name="Pati A."/>
            <person name="Ivanova N."/>
            <person name="Mavrommatis K."/>
            <person name="Chen A."/>
            <person name="Palaniappan K."/>
            <person name="Chain P."/>
            <person name="Bristow J."/>
            <person name="Eisen J.A."/>
            <person name="Markowitz V."/>
            <person name="Hugenholtz P."/>
            <person name="Goker M."/>
            <person name="Rohde M."/>
            <person name="Kyrpides N.C."/>
            <person name="Klenk H.P."/>
        </authorList>
    </citation>
    <scope>NUCLEOTIDE SEQUENCE [LARGE SCALE GENOMIC DNA]</scope>
    <source>
        <strain evidence="3">ATCC 700827 / DSM 18053 / CIP 107007 / KCTC 52180 / NS114</strain>
    </source>
</reference>
<name>C6W1A6_DYAFD</name>
<dbReference type="Proteomes" id="UP000002011">
    <property type="component" value="Chromosome"/>
</dbReference>
<dbReference type="InterPro" id="IPR052339">
    <property type="entry name" value="Fe-S_Maturation_MIP18"/>
</dbReference>
<evidence type="ECO:0000313" key="3">
    <source>
        <dbReference type="Proteomes" id="UP000002011"/>
    </source>
</evidence>
<dbReference type="eggNOG" id="COG2151">
    <property type="taxonomic scope" value="Bacteria"/>
</dbReference>
<accession>C6W1A6</accession>
<organism evidence="2 3">
    <name type="scientific">Dyadobacter fermentans (strain ATCC 700827 / DSM 18053 / CIP 107007 / KCTC 52180 / NS114)</name>
    <dbReference type="NCBI Taxonomy" id="471854"/>
    <lineage>
        <taxon>Bacteria</taxon>
        <taxon>Pseudomonadati</taxon>
        <taxon>Bacteroidota</taxon>
        <taxon>Cytophagia</taxon>
        <taxon>Cytophagales</taxon>
        <taxon>Spirosomataceae</taxon>
        <taxon>Dyadobacter</taxon>
    </lineage>
</organism>
<dbReference type="SUPFAM" id="SSF117916">
    <property type="entry name" value="Fe-S cluster assembly (FSCA) domain-like"/>
    <property type="match status" value="1"/>
</dbReference>
<evidence type="ECO:0000313" key="2">
    <source>
        <dbReference type="EMBL" id="ACT91963.1"/>
    </source>
</evidence>
<dbReference type="AlphaFoldDB" id="C6W1A6"/>
<dbReference type="KEGG" id="dfe:Dfer_0701"/>
<dbReference type="HOGENOM" id="CLU_091588_2_2_10"/>
<dbReference type="PANTHER" id="PTHR42831">
    <property type="entry name" value="FE-S PROTEIN MATURATION AUXILIARY FACTOR YITW"/>
    <property type="match status" value="1"/>
</dbReference>
<evidence type="ECO:0000259" key="1">
    <source>
        <dbReference type="Pfam" id="PF01883"/>
    </source>
</evidence>
<proteinExistence type="predicted"/>
<dbReference type="PANTHER" id="PTHR42831:SF1">
    <property type="entry name" value="FE-S PROTEIN MATURATION AUXILIARY FACTOR YITW"/>
    <property type="match status" value="1"/>
</dbReference>
<dbReference type="InterPro" id="IPR034904">
    <property type="entry name" value="FSCA_dom_sf"/>
</dbReference>
<feature type="domain" description="MIP18 family-like" evidence="1">
    <location>
        <begin position="16"/>
        <end position="80"/>
    </location>
</feature>
<dbReference type="STRING" id="471854.Dfer_0701"/>
<dbReference type="InterPro" id="IPR002744">
    <property type="entry name" value="MIP18-like"/>
</dbReference>
<protein>
    <recommendedName>
        <fullName evidence="1">MIP18 family-like domain-containing protein</fullName>
    </recommendedName>
</protein>
<gene>
    <name evidence="2" type="ordered locus">Dfer_0701</name>
</gene>
<keyword evidence="3" id="KW-1185">Reference proteome</keyword>
<dbReference type="EMBL" id="CP001619">
    <property type="protein sequence ID" value="ACT91963.1"/>
    <property type="molecule type" value="Genomic_DNA"/>
</dbReference>
<sequence length="105" mass="11741">MQTTPETEAEILQERAFRILKTVIDPELYVNIIDLGLVYEVVFAPGLVQVKMTLSTPHCPLGEAIVGRVDEVMSGEFPDRETVVTLVWEPAWTPEMITEAGKRAL</sequence>
<dbReference type="OrthoDB" id="9805360at2"/>
<dbReference type="RefSeq" id="WP_015810220.1">
    <property type="nucleotide sequence ID" value="NC_013037.1"/>
</dbReference>
<dbReference type="Gene3D" id="3.30.300.130">
    <property type="entry name" value="Fe-S cluster assembly (FSCA)"/>
    <property type="match status" value="1"/>
</dbReference>